<keyword evidence="1" id="KW-0472">Membrane</keyword>
<keyword evidence="2" id="KW-0150">Chloroplast</keyword>
<reference evidence="2" key="1">
    <citation type="submission" date="2020-02" db="EMBL/GenBank/DDBJ databases">
        <title>Combined nanopore and short reads sequencing enabled assembling tandem repeats rich plastome of Concephalum species (Marchantiales, Bryophyta) revealing the first exception in the evolutionarily-stable structure of liverwort chloroplast genomes.</title>
        <authorList>
            <person name="Sawicki J."/>
            <person name="Baczkiewicz A."/>
            <person name="Buczkowska K."/>
            <person name="Gorski P."/>
            <person name="Krawczyk K."/>
            <person name="Mizia P."/>
            <person name="Myszczynski K."/>
            <person name="Slipiko M."/>
            <person name="Szczecinska M."/>
        </authorList>
    </citation>
    <scope>NUCLEOTIDE SEQUENCE</scope>
</reference>
<keyword evidence="1" id="KW-0812">Transmembrane</keyword>
<evidence type="ECO:0000313" key="2">
    <source>
        <dbReference type="EMBL" id="QYB18767.1"/>
    </source>
</evidence>
<sequence length="150" mass="18053">MNHMELGPSTILGVGLIIVGILLYALKLREPYVSRDYDFFFSSIGLLCGGILFFQGWRLDPILLLSQILLSGTTIFFIVESLYLRNKINYLKEKKIYINKKKIYIYKNIYKKKKIKKKWNELKYTKYVFYKKKSIEFYKFNAFFYKKLYL</sequence>
<organism evidence="2">
    <name type="scientific">Conocephalum conicum</name>
    <name type="common">Snakeskin liverwort</name>
    <name type="synonym">Marchantia conica</name>
    <dbReference type="NCBI Taxonomy" id="41839"/>
    <lineage>
        <taxon>Eukaryota</taxon>
        <taxon>Viridiplantae</taxon>
        <taxon>Streptophyta</taxon>
        <taxon>Embryophyta</taxon>
        <taxon>Marchantiophyta</taxon>
        <taxon>Marchantiopsida</taxon>
        <taxon>Marchantiidae</taxon>
        <taxon>Marchantiales</taxon>
        <taxon>Conocephalaceae</taxon>
        <taxon>Conocephalum</taxon>
    </lineage>
</organism>
<geneLocation type="chloroplast" evidence="2"/>
<name>A0A8F8X7Z8_CONCI</name>
<dbReference type="Pfam" id="PF07444">
    <property type="entry name" value="Ycf66_N"/>
    <property type="match status" value="1"/>
</dbReference>
<feature type="transmembrane region" description="Helical" evidence="1">
    <location>
        <begin position="63"/>
        <end position="84"/>
    </location>
</feature>
<keyword evidence="2" id="KW-0934">Plastid</keyword>
<dbReference type="EMBL" id="MT023025">
    <property type="protein sequence ID" value="QYB18767.1"/>
    <property type="molecule type" value="Genomic_DNA"/>
</dbReference>
<dbReference type="EMBL" id="MT023024">
    <property type="protein sequence ID" value="QYB18680.1"/>
    <property type="molecule type" value="Genomic_DNA"/>
</dbReference>
<dbReference type="AlphaFoldDB" id="A0A8F8X7Z8"/>
<accession>A0A8F8X7Z8</accession>
<feature type="transmembrane region" description="Helical" evidence="1">
    <location>
        <begin position="6"/>
        <end position="26"/>
    </location>
</feature>
<protein>
    <recommendedName>
        <fullName evidence="3">Ycf66</fullName>
    </recommendedName>
</protein>
<gene>
    <name evidence="2" type="primary">ycf66</name>
</gene>
<evidence type="ECO:0008006" key="3">
    <source>
        <dbReference type="Google" id="ProtNLM"/>
    </source>
</evidence>
<keyword evidence="1" id="KW-1133">Transmembrane helix</keyword>
<evidence type="ECO:0000256" key="1">
    <source>
        <dbReference type="SAM" id="Phobius"/>
    </source>
</evidence>
<proteinExistence type="predicted"/>
<feature type="transmembrane region" description="Helical" evidence="1">
    <location>
        <begin position="38"/>
        <end position="57"/>
    </location>
</feature>
<dbReference type="InterPro" id="IPR010004">
    <property type="entry name" value="Uncharacterised_Ycf66"/>
</dbReference>